<feature type="region of interest" description="Disordered" evidence="1">
    <location>
        <begin position="20"/>
        <end position="41"/>
    </location>
</feature>
<accession>A0A4Z2F159</accession>
<reference evidence="2 3" key="1">
    <citation type="submission" date="2019-03" db="EMBL/GenBank/DDBJ databases">
        <title>First draft genome of Liparis tanakae, snailfish: a comprehensive survey of snailfish specific genes.</title>
        <authorList>
            <person name="Kim W."/>
            <person name="Song I."/>
            <person name="Jeong J.-H."/>
            <person name="Kim D."/>
            <person name="Kim S."/>
            <person name="Ryu S."/>
            <person name="Song J.Y."/>
            <person name="Lee S.K."/>
        </authorList>
    </citation>
    <scope>NUCLEOTIDE SEQUENCE [LARGE SCALE GENOMIC DNA]</scope>
    <source>
        <tissue evidence="2">Muscle</tissue>
    </source>
</reference>
<feature type="compositionally biased region" description="Basic and acidic residues" evidence="1">
    <location>
        <begin position="100"/>
        <end position="110"/>
    </location>
</feature>
<protein>
    <submittedName>
        <fullName evidence="2">Uncharacterized protein</fullName>
    </submittedName>
</protein>
<dbReference type="AlphaFoldDB" id="A0A4Z2F159"/>
<dbReference type="EMBL" id="SRLO01001877">
    <property type="protein sequence ID" value="TNN34865.1"/>
    <property type="molecule type" value="Genomic_DNA"/>
</dbReference>
<gene>
    <name evidence="2" type="ORF">EYF80_054971</name>
</gene>
<organism evidence="2 3">
    <name type="scientific">Liparis tanakae</name>
    <name type="common">Tanaka's snailfish</name>
    <dbReference type="NCBI Taxonomy" id="230148"/>
    <lineage>
        <taxon>Eukaryota</taxon>
        <taxon>Metazoa</taxon>
        <taxon>Chordata</taxon>
        <taxon>Craniata</taxon>
        <taxon>Vertebrata</taxon>
        <taxon>Euteleostomi</taxon>
        <taxon>Actinopterygii</taxon>
        <taxon>Neopterygii</taxon>
        <taxon>Teleostei</taxon>
        <taxon>Neoteleostei</taxon>
        <taxon>Acanthomorphata</taxon>
        <taxon>Eupercaria</taxon>
        <taxon>Perciformes</taxon>
        <taxon>Cottioidei</taxon>
        <taxon>Cottales</taxon>
        <taxon>Liparidae</taxon>
        <taxon>Liparis</taxon>
    </lineage>
</organism>
<evidence type="ECO:0000256" key="1">
    <source>
        <dbReference type="SAM" id="MobiDB-lite"/>
    </source>
</evidence>
<feature type="region of interest" description="Disordered" evidence="1">
    <location>
        <begin position="82"/>
        <end position="110"/>
    </location>
</feature>
<evidence type="ECO:0000313" key="3">
    <source>
        <dbReference type="Proteomes" id="UP000314294"/>
    </source>
</evidence>
<name>A0A4Z2F159_9TELE</name>
<evidence type="ECO:0000313" key="2">
    <source>
        <dbReference type="EMBL" id="TNN34865.1"/>
    </source>
</evidence>
<proteinExistence type="predicted"/>
<comment type="caution">
    <text evidence="2">The sequence shown here is derived from an EMBL/GenBank/DDBJ whole genome shotgun (WGS) entry which is preliminary data.</text>
</comment>
<sequence length="110" mass="12051">MRGEGEIVPGMTMKTMKMMMRTPRVVSGGPEETTARPGCRREARPACAALGQSGVGPRPFSPTLPVMDRRALFRMASENDSWRRRVEEEEGGGGGGGGWRRGDEEERAEI</sequence>
<dbReference type="OrthoDB" id="10613924at2759"/>
<dbReference type="Proteomes" id="UP000314294">
    <property type="component" value="Unassembled WGS sequence"/>
</dbReference>
<keyword evidence="3" id="KW-1185">Reference proteome</keyword>